<dbReference type="AlphaFoldDB" id="A0A167SCJ0"/>
<dbReference type="EMBL" id="JAPVEB010000003">
    <property type="protein sequence ID" value="KAJ5271192.1"/>
    <property type="molecule type" value="Genomic_DNA"/>
</dbReference>
<accession>A0A167SCJ0</accession>
<organism evidence="2">
    <name type="scientific">Penicillium chrysogenum</name>
    <name type="common">Penicillium notatum</name>
    <dbReference type="NCBI Taxonomy" id="5076"/>
    <lineage>
        <taxon>Eukaryota</taxon>
        <taxon>Fungi</taxon>
        <taxon>Dikarya</taxon>
        <taxon>Ascomycota</taxon>
        <taxon>Pezizomycotina</taxon>
        <taxon>Eurotiomycetes</taxon>
        <taxon>Eurotiomycetidae</taxon>
        <taxon>Eurotiales</taxon>
        <taxon>Aspergillaceae</taxon>
        <taxon>Penicillium</taxon>
        <taxon>Penicillium chrysogenum species complex</taxon>
    </lineage>
</organism>
<dbReference type="SUPFAM" id="SSF51197">
    <property type="entry name" value="Clavaminate synthase-like"/>
    <property type="match status" value="1"/>
</dbReference>
<name>A0A167SCJ0_PENCH</name>
<protein>
    <recommendedName>
        <fullName evidence="4">Clavaminate synthase-like protein</fullName>
    </recommendedName>
</protein>
<reference evidence="2" key="1">
    <citation type="journal article" date="2014" name="Genome Announc.">
        <title>Complete sequencing and chromosome-scale genome assembly of the industrial progenitor strain P2niaD18 from the penicillin producer Penicillium chrysogenum.</title>
        <authorList>
            <person name="Specht T."/>
            <person name="Dahlmann T.A."/>
            <person name="Zadra I."/>
            <person name="Kurnsteiner H."/>
            <person name="Kuck U."/>
        </authorList>
    </citation>
    <scope>NUCLEOTIDE SEQUENCE [LARGE SCALE GENOMIC DNA]</scope>
    <source>
        <strain evidence="2">P2niaD18</strain>
    </source>
</reference>
<gene>
    <name evidence="2" type="ORF">EN45_055700</name>
    <name evidence="1" type="ORF">N7505_006950</name>
</gene>
<dbReference type="InterPro" id="IPR008775">
    <property type="entry name" value="Phytyl_CoA_dOase-like"/>
</dbReference>
<evidence type="ECO:0000313" key="1">
    <source>
        <dbReference type="EMBL" id="KAJ5271192.1"/>
    </source>
</evidence>
<reference evidence="1" key="2">
    <citation type="submission" date="2022-12" db="EMBL/GenBank/DDBJ databases">
        <authorList>
            <person name="Petersen C."/>
        </authorList>
    </citation>
    <scope>NUCLEOTIDE SEQUENCE</scope>
    <source>
        <strain evidence="1">IBT 3361</strain>
    </source>
</reference>
<dbReference type="PhylomeDB" id="A0A167SCJ0"/>
<evidence type="ECO:0008006" key="4">
    <source>
        <dbReference type="Google" id="ProtNLM"/>
    </source>
</evidence>
<dbReference type="Gene3D" id="2.60.120.620">
    <property type="entry name" value="q2cbj1_9rhob like domain"/>
    <property type="match status" value="1"/>
</dbReference>
<dbReference type="PANTHER" id="PTHR31630">
    <property type="entry name" value="PHYTANOYL-COA DIOXYGENASE-RELATED-RELATED"/>
    <property type="match status" value="1"/>
</dbReference>
<dbReference type="PANTHER" id="PTHR31630:SF6">
    <property type="entry name" value="PHYTANOYL-COA DIOXYGENASE-RELATED"/>
    <property type="match status" value="1"/>
</dbReference>
<evidence type="ECO:0000313" key="3">
    <source>
        <dbReference type="Proteomes" id="UP001220256"/>
    </source>
</evidence>
<proteinExistence type="predicted"/>
<dbReference type="Pfam" id="PF05721">
    <property type="entry name" value="PhyH"/>
    <property type="match status" value="1"/>
</dbReference>
<dbReference type="Proteomes" id="UP000076449">
    <property type="component" value="Chromosome II"/>
</dbReference>
<sequence length="343" mass="39924">MSTTAETKQRTVATRFETKDLVTFDKNAIYGDWRDEFHKNGCVLIKNVISPERAQYYCDKQIQWLKNFELGFDEKDPSTWTAEHLPVSFKGGMYFAYGSTHEKMAWEARTEPKVVETFERLWGTKELISSFDGMNISLPNRTDLNWSPWPHCDQNPQRKGMQAVQGLLNYAPNGPKDGGLMLMKGSSNLFNEFFEHKRESADHEDAPPPEMQYMDLFLFSERDIKWFEERGCELVKINMEPGDFVLWDSRTMHYACLPEGNQIRHVQYICMTPRKFADEEALKAKAQCFETFTGTTHWPHCNIRPAEEKPMRNGEVCPKYRTEPFEKPIVTDQVLKLAGVKPY</sequence>
<dbReference type="Proteomes" id="UP001220256">
    <property type="component" value="Unassembled WGS sequence"/>
</dbReference>
<keyword evidence="3" id="KW-1185">Reference proteome</keyword>
<reference evidence="1 3" key="3">
    <citation type="journal article" date="2023" name="IMA Fungus">
        <title>Comparative genomic study of the Penicillium genus elucidates a diverse pangenome and 15 lateral gene transfer events.</title>
        <authorList>
            <person name="Petersen C."/>
            <person name="Sorensen T."/>
            <person name="Nielsen M.R."/>
            <person name="Sondergaard T.E."/>
            <person name="Sorensen J.L."/>
            <person name="Fitzpatrick D.A."/>
            <person name="Frisvad J.C."/>
            <person name="Nielsen K.L."/>
        </authorList>
    </citation>
    <scope>NUCLEOTIDE SEQUENCE [LARGE SCALE GENOMIC DNA]</scope>
    <source>
        <strain evidence="1 3">IBT 3361</strain>
    </source>
</reference>
<dbReference type="EMBL" id="CM002799">
    <property type="protein sequence ID" value="KZN87015.1"/>
    <property type="molecule type" value="Genomic_DNA"/>
</dbReference>
<evidence type="ECO:0000313" key="2">
    <source>
        <dbReference type="EMBL" id="KZN87015.1"/>
    </source>
</evidence>